<keyword evidence="3" id="KW-0479">Metal-binding</keyword>
<feature type="transmembrane region" description="Helical" evidence="6">
    <location>
        <begin position="489"/>
        <end position="512"/>
    </location>
</feature>
<feature type="binding site" evidence="3">
    <location>
        <position position="333"/>
    </location>
    <ligand>
        <name>Zn(2+)</name>
        <dbReference type="ChEBI" id="CHEBI:29105"/>
        <label>2</label>
    </ligand>
</feature>
<dbReference type="PANTHER" id="PTHR11596">
    <property type="entry name" value="ALKALINE PHOSPHATASE"/>
    <property type="match status" value="1"/>
</dbReference>
<feature type="signal peptide" evidence="7">
    <location>
        <begin position="1"/>
        <end position="30"/>
    </location>
</feature>
<sequence length="527" mass="55593">MRNFSRALRVSVAAVATTALTTGLVAPAHAAASGPKNVIYMIGDGMGYGHIASNNLYESGQSKYLVEGAFGADTAKELEGESVQAFEDFNRLSMTTFPHGGSYDPAKAWSDHEYIKQGPTDSAAAGTAMATGSKVDNGTLGVSSYGHEMENLSERAIREGKSAGVVTSVPFDHATPAAFAAHNKNRNNYLEIGDSMINSDLSVIMGAGHPEYNDDAQKVAAGSEDYSYISKENLAALRDGSKGWEFTDNTAGFESLAAGNVEEGKKYFGLAPVATTLQQNRSGDAEAKEPGTDPKNDVVDLPTMTNGALNALGQDEDGFSLMIEGGAIDWSGHANQTGRDIEEVQDFNAAVDAAIDWVEKNSSWEETLLIVTADHETGFLSGAGETDAWKPQTGTKGTAPTHEWYSTNHTNQVVPFFFKGAGSEDIQAKVSGTDPVRGEYIDNTTVAKLALDEWWFNTAEDDTNNPGDTDNKPSDDGSSNGSSAAGAGLAGAGVMALIFGIITAAAQALGLVKFDFKALQDLIKQFA</sequence>
<evidence type="ECO:0000256" key="2">
    <source>
        <dbReference type="PIRSR" id="PIRSR601952-1"/>
    </source>
</evidence>
<comment type="cofactor">
    <cofactor evidence="3">
        <name>Mg(2+)</name>
        <dbReference type="ChEBI" id="CHEBI:18420"/>
    </cofactor>
    <text evidence="3">Binds 1 Mg(2+) ion.</text>
</comment>
<feature type="compositionally biased region" description="Basic and acidic residues" evidence="5">
    <location>
        <begin position="283"/>
        <end position="298"/>
    </location>
</feature>
<evidence type="ECO:0000256" key="1">
    <source>
        <dbReference type="ARBA" id="ARBA00022553"/>
    </source>
</evidence>
<keyword evidence="1" id="KW-0597">Phosphoprotein</keyword>
<dbReference type="InterPro" id="IPR017850">
    <property type="entry name" value="Alkaline_phosphatase_core_sf"/>
</dbReference>
<feature type="region of interest" description="Disordered" evidence="5">
    <location>
        <begin position="279"/>
        <end position="299"/>
    </location>
</feature>
<feature type="binding site" evidence="3">
    <location>
        <position position="173"/>
    </location>
    <ligand>
        <name>Mg(2+)</name>
        <dbReference type="ChEBI" id="CHEBI:18420"/>
    </ligand>
</feature>
<dbReference type="Gene3D" id="3.40.720.10">
    <property type="entry name" value="Alkaline Phosphatase, subunit A"/>
    <property type="match status" value="1"/>
</dbReference>
<feature type="binding site" evidence="3">
    <location>
        <position position="374"/>
    </location>
    <ligand>
        <name>Zn(2+)</name>
        <dbReference type="ChEBI" id="CHEBI:29105"/>
        <label>2</label>
    </ligand>
</feature>
<feature type="binding site" evidence="3">
    <location>
        <position position="324"/>
    </location>
    <ligand>
        <name>Mg(2+)</name>
        <dbReference type="ChEBI" id="CHEBI:18420"/>
    </ligand>
</feature>
<evidence type="ECO:0000256" key="6">
    <source>
        <dbReference type="SAM" id="Phobius"/>
    </source>
</evidence>
<evidence type="ECO:0000313" key="8">
    <source>
        <dbReference type="EMBL" id="ART20326.1"/>
    </source>
</evidence>
<evidence type="ECO:0000256" key="7">
    <source>
        <dbReference type="SAM" id="SignalP"/>
    </source>
</evidence>
<keyword evidence="6" id="KW-0472">Membrane</keyword>
<dbReference type="EMBL" id="CP021252">
    <property type="protein sequence ID" value="ART20326.1"/>
    <property type="molecule type" value="Genomic_DNA"/>
</dbReference>
<feature type="active site" description="Phosphoserine intermediate" evidence="2">
    <location>
        <position position="122"/>
    </location>
</feature>
<feature type="binding site" evidence="3">
    <location>
        <position position="375"/>
    </location>
    <ligand>
        <name>Zn(2+)</name>
        <dbReference type="ChEBI" id="CHEBI:29105"/>
        <label>2</label>
    </ligand>
</feature>
<comment type="cofactor">
    <cofactor evidence="3">
        <name>Zn(2+)</name>
        <dbReference type="ChEBI" id="CHEBI:29105"/>
    </cofactor>
    <text evidence="3">Binds 2 Zn(2+) ions.</text>
</comment>
<dbReference type="GO" id="GO:0004035">
    <property type="term" value="F:alkaline phosphatase activity"/>
    <property type="evidence" value="ECO:0007669"/>
    <property type="project" value="TreeGrafter"/>
</dbReference>
<dbReference type="AlphaFoldDB" id="A0A2Z2IW45"/>
<dbReference type="GO" id="GO:0046872">
    <property type="term" value="F:metal ion binding"/>
    <property type="evidence" value="ECO:0007669"/>
    <property type="project" value="UniProtKB-KW"/>
</dbReference>
<gene>
    <name evidence="8" type="ORF">CBE89_01510</name>
</gene>
<reference evidence="8 9" key="1">
    <citation type="submission" date="2017-05" db="EMBL/GenBank/DDBJ databases">
        <title>Complete genome sequence of Corynebacterium striatum KC-Na-1 isolated from Neophocaena asiaeorientalis in Korea.</title>
        <authorList>
            <person name="Kim J.H."/>
            <person name="Lee K."/>
        </authorList>
    </citation>
    <scope>NUCLEOTIDE SEQUENCE [LARGE SCALE GENOMIC DNA]</scope>
    <source>
        <strain evidence="8 9">KC-Na-01</strain>
    </source>
</reference>
<dbReference type="KEGG" id="cstr:CBE89_01510"/>
<feature type="region of interest" description="Disordered" evidence="5">
    <location>
        <begin position="382"/>
        <end position="404"/>
    </location>
</feature>
<dbReference type="InterPro" id="IPR001952">
    <property type="entry name" value="Alkaline_phosphatase"/>
</dbReference>
<keyword evidence="3" id="KW-0862">Zinc</keyword>
<feature type="compositionally biased region" description="Polar residues" evidence="5">
    <location>
        <begin position="392"/>
        <end position="404"/>
    </location>
</feature>
<evidence type="ECO:0000256" key="5">
    <source>
        <dbReference type="SAM" id="MobiDB-lite"/>
    </source>
</evidence>
<accession>A0A2Z2IW45</accession>
<dbReference type="PANTHER" id="PTHR11596:SF5">
    <property type="entry name" value="ALKALINE PHOSPHATASE"/>
    <property type="match status" value="1"/>
</dbReference>
<protein>
    <submittedName>
        <fullName evidence="8">Alkaline phosphatase</fullName>
    </submittedName>
</protein>
<feature type="binding site" evidence="3">
    <location>
        <position position="44"/>
    </location>
    <ligand>
        <name>Mg(2+)</name>
        <dbReference type="ChEBI" id="CHEBI:18420"/>
    </ligand>
</feature>
<name>A0A2Z2IW45_CORST</name>
<feature type="binding site" evidence="3">
    <location>
        <position position="329"/>
    </location>
    <ligand>
        <name>Zn(2+)</name>
        <dbReference type="ChEBI" id="CHEBI:29105"/>
        <label>2</label>
    </ligand>
</feature>
<dbReference type="PRINTS" id="PR00113">
    <property type="entry name" value="ALKPHPHTASE"/>
</dbReference>
<dbReference type="RefSeq" id="WP_086890523.1">
    <property type="nucleotide sequence ID" value="NZ_CP021252.1"/>
</dbReference>
<keyword evidence="6" id="KW-1133">Transmembrane helix</keyword>
<evidence type="ECO:0000256" key="4">
    <source>
        <dbReference type="RuleBase" id="RU003946"/>
    </source>
</evidence>
<comment type="similarity">
    <text evidence="4">Belongs to the alkaline phosphatase family.</text>
</comment>
<evidence type="ECO:0000313" key="9">
    <source>
        <dbReference type="Proteomes" id="UP000250197"/>
    </source>
</evidence>
<keyword evidence="7" id="KW-0732">Signal</keyword>
<dbReference type="CDD" id="cd16012">
    <property type="entry name" value="ALP"/>
    <property type="match status" value="1"/>
</dbReference>
<feature type="binding site" evidence="3">
    <location>
        <position position="175"/>
    </location>
    <ligand>
        <name>Mg(2+)</name>
        <dbReference type="ChEBI" id="CHEBI:18420"/>
    </ligand>
</feature>
<keyword evidence="6" id="KW-0812">Transmembrane</keyword>
<keyword evidence="3" id="KW-0460">Magnesium</keyword>
<dbReference type="SMART" id="SM00098">
    <property type="entry name" value="alkPPc"/>
    <property type="match status" value="1"/>
</dbReference>
<dbReference type="Proteomes" id="UP000250197">
    <property type="component" value="Chromosome"/>
</dbReference>
<feature type="chain" id="PRO_5016406247" evidence="7">
    <location>
        <begin position="31"/>
        <end position="527"/>
    </location>
</feature>
<proteinExistence type="inferred from homology"/>
<evidence type="ECO:0000256" key="3">
    <source>
        <dbReference type="PIRSR" id="PIRSR601952-2"/>
    </source>
</evidence>
<dbReference type="SUPFAM" id="SSF53649">
    <property type="entry name" value="Alkaline phosphatase-like"/>
    <property type="match status" value="1"/>
</dbReference>
<feature type="binding site" evidence="3">
    <location>
        <position position="44"/>
    </location>
    <ligand>
        <name>Zn(2+)</name>
        <dbReference type="ChEBI" id="CHEBI:29105"/>
        <label>2</label>
    </ligand>
</feature>
<organism evidence="8 9">
    <name type="scientific">Corynebacterium striatum</name>
    <dbReference type="NCBI Taxonomy" id="43770"/>
    <lineage>
        <taxon>Bacteria</taxon>
        <taxon>Bacillati</taxon>
        <taxon>Actinomycetota</taxon>
        <taxon>Actinomycetes</taxon>
        <taxon>Mycobacteriales</taxon>
        <taxon>Corynebacteriaceae</taxon>
        <taxon>Corynebacterium</taxon>
    </lineage>
</organism>
<feature type="region of interest" description="Disordered" evidence="5">
    <location>
        <begin position="459"/>
        <end position="484"/>
    </location>
</feature>
<dbReference type="Pfam" id="PF00245">
    <property type="entry name" value="Alk_phosphatase"/>
    <property type="match status" value="1"/>
</dbReference>